<dbReference type="InterPro" id="IPR033469">
    <property type="entry name" value="CYTH-like_dom_sf"/>
</dbReference>
<dbReference type="HOGENOM" id="CLU_1197716_0_0_11"/>
<proteinExistence type="predicted"/>
<dbReference type="PROSITE" id="PS51707">
    <property type="entry name" value="CYTH"/>
    <property type="match status" value="1"/>
</dbReference>
<dbReference type="SUPFAM" id="SSF55154">
    <property type="entry name" value="CYTH-like phosphatases"/>
    <property type="match status" value="1"/>
</dbReference>
<dbReference type="KEGG" id="afo:Afer_1005"/>
<gene>
    <name evidence="2" type="ordered locus">Afer_1005</name>
</gene>
<reference evidence="2 3" key="1">
    <citation type="journal article" date="2009" name="Stand. Genomic Sci.">
        <title>Complete genome sequence of Acidimicrobium ferrooxidans type strain (ICP).</title>
        <authorList>
            <person name="Clum A."/>
            <person name="Nolan M."/>
            <person name="Lang E."/>
            <person name="Glavina Del Rio T."/>
            <person name="Tice H."/>
            <person name="Copeland A."/>
            <person name="Cheng J.F."/>
            <person name="Lucas S."/>
            <person name="Chen F."/>
            <person name="Bruce D."/>
            <person name="Goodwin L."/>
            <person name="Pitluck S."/>
            <person name="Ivanova N."/>
            <person name="Mavrommatis K."/>
            <person name="Mikhailova N."/>
            <person name="Pati A."/>
            <person name="Chen A."/>
            <person name="Palaniappan K."/>
            <person name="Goker M."/>
            <person name="Spring S."/>
            <person name="Land M."/>
            <person name="Hauser L."/>
            <person name="Chang Y.J."/>
            <person name="Jeffries C.C."/>
            <person name="Chain P."/>
            <person name="Bristow J."/>
            <person name="Eisen J.A."/>
            <person name="Markowitz V."/>
            <person name="Hugenholtz P."/>
            <person name="Kyrpides N.C."/>
            <person name="Klenk H.P."/>
            <person name="Lapidus A."/>
        </authorList>
    </citation>
    <scope>NUCLEOTIDE SEQUENCE [LARGE SCALE GENOMIC DNA]</scope>
    <source>
        <strain evidence="3">DSM 10331 / JCM 15462 / NBRC 103882 / ICP</strain>
    </source>
</reference>
<protein>
    <submittedName>
        <fullName evidence="2">Adenylate cyclase</fullName>
    </submittedName>
</protein>
<evidence type="ECO:0000259" key="1">
    <source>
        <dbReference type="PROSITE" id="PS51707"/>
    </source>
</evidence>
<dbReference type="eggNOG" id="COG3025">
    <property type="taxonomic scope" value="Bacteria"/>
</dbReference>
<name>C7LYY5_ACIFD</name>
<accession>C7LYY5</accession>
<dbReference type="Gene3D" id="2.40.320.10">
    <property type="entry name" value="Hypothetical Protein Pfu-838710-001"/>
    <property type="match status" value="1"/>
</dbReference>
<dbReference type="STRING" id="525909.Afer_1005"/>
<sequence length="231" mass="25489">MSEGAIGTERELKFRPRDVDEARVLVARFRDRLGLPAAPAVTTTLESRYLDTADHQLARCGLGVRARWALEALDPEAARWTAKLALEEDDGTYVSVEFEVDGERERLPAEIAGRLRSVVGSARLVELARIRNHRTSWRDATGGVEIELDVVDVLAPRTGHFVEVEVEVADDEQLRALRRWVGAVPVSTTHKLGAALGQVVSVDPECVARVRALLEAPSDPGWCEEPAPWAR</sequence>
<dbReference type="EMBL" id="CP001631">
    <property type="protein sequence ID" value="ACU53943.1"/>
    <property type="molecule type" value="Genomic_DNA"/>
</dbReference>
<dbReference type="Pfam" id="PF01928">
    <property type="entry name" value="CYTH"/>
    <property type="match status" value="1"/>
</dbReference>
<dbReference type="Proteomes" id="UP000000771">
    <property type="component" value="Chromosome"/>
</dbReference>
<evidence type="ECO:0000313" key="3">
    <source>
        <dbReference type="Proteomes" id="UP000000771"/>
    </source>
</evidence>
<dbReference type="RefSeq" id="WP_015798429.1">
    <property type="nucleotide sequence ID" value="NC_013124.1"/>
</dbReference>
<evidence type="ECO:0000313" key="2">
    <source>
        <dbReference type="EMBL" id="ACU53943.1"/>
    </source>
</evidence>
<dbReference type="SMART" id="SM01118">
    <property type="entry name" value="CYTH"/>
    <property type="match status" value="1"/>
</dbReference>
<keyword evidence="3" id="KW-1185">Reference proteome</keyword>
<organism evidence="2 3">
    <name type="scientific">Acidimicrobium ferrooxidans (strain DSM 10331 / JCM 15462 / NBRC 103882 / ICP)</name>
    <dbReference type="NCBI Taxonomy" id="525909"/>
    <lineage>
        <taxon>Bacteria</taxon>
        <taxon>Bacillati</taxon>
        <taxon>Actinomycetota</taxon>
        <taxon>Acidimicrobiia</taxon>
        <taxon>Acidimicrobiales</taxon>
        <taxon>Acidimicrobiaceae</taxon>
        <taxon>Acidimicrobium</taxon>
    </lineage>
</organism>
<dbReference type="InterPro" id="IPR023577">
    <property type="entry name" value="CYTH_domain"/>
</dbReference>
<dbReference type="AlphaFoldDB" id="C7LYY5"/>
<feature type="domain" description="CYTH" evidence="1">
    <location>
        <begin position="7"/>
        <end position="202"/>
    </location>
</feature>